<dbReference type="GO" id="GO:0016020">
    <property type="term" value="C:membrane"/>
    <property type="evidence" value="ECO:0007669"/>
    <property type="project" value="UniProtKB-SubCell"/>
</dbReference>
<evidence type="ECO:0000259" key="6">
    <source>
        <dbReference type="PROSITE" id="PS50076"/>
    </source>
</evidence>
<dbReference type="InterPro" id="IPR055225">
    <property type="entry name" value="DNAJC11-like_beta-barrel"/>
</dbReference>
<name>A0AAD9FVG0_PAPLA</name>
<dbReference type="PROSITE" id="PS50076">
    <property type="entry name" value="DNAJ_2"/>
    <property type="match status" value="1"/>
</dbReference>
<dbReference type="PANTHER" id="PTHR44157:SF1">
    <property type="entry name" value="DNAJ HOMOLOG SUBFAMILY C MEMBER 11"/>
    <property type="match status" value="1"/>
</dbReference>
<evidence type="ECO:0000313" key="8">
    <source>
        <dbReference type="Proteomes" id="UP001182556"/>
    </source>
</evidence>
<feature type="transmembrane region" description="Helical" evidence="5">
    <location>
        <begin position="452"/>
        <end position="471"/>
    </location>
</feature>
<dbReference type="CDD" id="cd06257">
    <property type="entry name" value="DnaJ"/>
    <property type="match status" value="1"/>
</dbReference>
<dbReference type="AlphaFoldDB" id="A0AAD9FVG0"/>
<dbReference type="GO" id="GO:0005739">
    <property type="term" value="C:mitochondrion"/>
    <property type="evidence" value="ECO:0007669"/>
    <property type="project" value="GOC"/>
</dbReference>
<evidence type="ECO:0000256" key="2">
    <source>
        <dbReference type="ARBA" id="ARBA00023136"/>
    </source>
</evidence>
<evidence type="ECO:0000256" key="1">
    <source>
        <dbReference type="ARBA" id="ARBA00004370"/>
    </source>
</evidence>
<keyword evidence="2 5" id="KW-0472">Membrane</keyword>
<dbReference type="PANTHER" id="PTHR44157">
    <property type="entry name" value="DNAJ HOMOLOG SUBFAMILY C MEMBER 11"/>
    <property type="match status" value="1"/>
</dbReference>
<dbReference type="EMBL" id="JAODAN010000001">
    <property type="protein sequence ID" value="KAK1926987.1"/>
    <property type="molecule type" value="Genomic_DNA"/>
</dbReference>
<keyword evidence="5" id="KW-1133">Transmembrane helix</keyword>
<comment type="subcellular location">
    <subcellularLocation>
        <location evidence="1">Membrane</location>
    </subcellularLocation>
</comment>
<dbReference type="SUPFAM" id="SSF46565">
    <property type="entry name" value="Chaperone J-domain"/>
    <property type="match status" value="1"/>
</dbReference>
<dbReference type="Pfam" id="PF22774">
    <property type="entry name" value="DNAJC11_beta-barrel"/>
    <property type="match status" value="1"/>
</dbReference>
<dbReference type="Pfam" id="PF00226">
    <property type="entry name" value="DnaJ"/>
    <property type="match status" value="1"/>
</dbReference>
<protein>
    <recommendedName>
        <fullName evidence="6">J domain-containing protein</fullName>
    </recommendedName>
</protein>
<evidence type="ECO:0000256" key="3">
    <source>
        <dbReference type="ARBA" id="ARBA00023186"/>
    </source>
</evidence>
<keyword evidence="8" id="KW-1185">Reference proteome</keyword>
<dbReference type="InterPro" id="IPR001623">
    <property type="entry name" value="DnaJ_domain"/>
</dbReference>
<accession>A0AAD9FVG0</accession>
<comment type="caution">
    <text evidence="7">The sequence shown here is derived from an EMBL/GenBank/DDBJ whole genome shotgun (WGS) entry which is preliminary data.</text>
</comment>
<keyword evidence="3" id="KW-0143">Chaperone</keyword>
<dbReference type="InterPro" id="IPR036869">
    <property type="entry name" value="J_dom_sf"/>
</dbReference>
<dbReference type="InterPro" id="IPR018253">
    <property type="entry name" value="DnaJ_domain_CS"/>
</dbReference>
<gene>
    <name evidence="7" type="ORF">DB88DRAFT_5933</name>
</gene>
<keyword evidence="5" id="KW-0812">Transmembrane</keyword>
<dbReference type="SMART" id="SM00271">
    <property type="entry name" value="DnaJ"/>
    <property type="match status" value="1"/>
</dbReference>
<feature type="region of interest" description="Disordered" evidence="4">
    <location>
        <begin position="1"/>
        <end position="41"/>
    </location>
</feature>
<dbReference type="Pfam" id="PF11875">
    <property type="entry name" value="DnaJ-like_C11_C"/>
    <property type="match status" value="1"/>
</dbReference>
<dbReference type="PRINTS" id="PR00625">
    <property type="entry name" value="JDOMAIN"/>
</dbReference>
<evidence type="ECO:0000313" key="7">
    <source>
        <dbReference type="EMBL" id="KAK1926987.1"/>
    </source>
</evidence>
<reference evidence="7" key="1">
    <citation type="submission" date="2023-02" db="EMBL/GenBank/DDBJ databases">
        <title>Identification and recombinant expression of a fungal hydrolase from Papiliotrema laurentii that hydrolyzes apple cutin and clears colloidal polyester polyurethane.</title>
        <authorList>
            <consortium name="DOE Joint Genome Institute"/>
            <person name="Roman V.A."/>
            <person name="Bojanowski C."/>
            <person name="Crable B.R."/>
            <person name="Wagner D.N."/>
            <person name="Hung C.S."/>
            <person name="Nadeau L.J."/>
            <person name="Schratz L."/>
            <person name="Haridas S."/>
            <person name="Pangilinan J."/>
            <person name="Lipzen A."/>
            <person name="Na H."/>
            <person name="Yan M."/>
            <person name="Ng V."/>
            <person name="Grigoriev I.V."/>
            <person name="Spatafora J.W."/>
            <person name="Barlow D."/>
            <person name="Biffinger J."/>
            <person name="Kelley-Loughnane N."/>
            <person name="Varaljay V.A."/>
            <person name="Crookes-Goodson W.J."/>
        </authorList>
    </citation>
    <scope>NUCLEOTIDE SEQUENCE</scope>
    <source>
        <strain evidence="7">5307AH</strain>
    </source>
</reference>
<evidence type="ECO:0000256" key="4">
    <source>
        <dbReference type="SAM" id="MobiDB-lite"/>
    </source>
</evidence>
<organism evidence="7 8">
    <name type="scientific">Papiliotrema laurentii</name>
    <name type="common">Cryptococcus laurentii</name>
    <dbReference type="NCBI Taxonomy" id="5418"/>
    <lineage>
        <taxon>Eukaryota</taxon>
        <taxon>Fungi</taxon>
        <taxon>Dikarya</taxon>
        <taxon>Basidiomycota</taxon>
        <taxon>Agaricomycotina</taxon>
        <taxon>Tremellomycetes</taxon>
        <taxon>Tremellales</taxon>
        <taxon>Rhynchogastremaceae</taxon>
        <taxon>Papiliotrema</taxon>
    </lineage>
</organism>
<dbReference type="InterPro" id="IPR024586">
    <property type="entry name" value="DnaJ-like_C11_C"/>
</dbReference>
<dbReference type="InterPro" id="IPR052243">
    <property type="entry name" value="Mito_inner_membrane_organizer"/>
</dbReference>
<dbReference type="PROSITE" id="PS00636">
    <property type="entry name" value="DNAJ_1"/>
    <property type="match status" value="1"/>
</dbReference>
<dbReference type="Proteomes" id="UP001182556">
    <property type="component" value="Unassembled WGS sequence"/>
</dbReference>
<dbReference type="GO" id="GO:0042407">
    <property type="term" value="P:cristae formation"/>
    <property type="evidence" value="ECO:0007669"/>
    <property type="project" value="TreeGrafter"/>
</dbReference>
<dbReference type="Gene3D" id="1.10.287.110">
    <property type="entry name" value="DnaJ domain"/>
    <property type="match status" value="1"/>
</dbReference>
<sequence length="635" mass="70020">MQEPGPSSAYYSRFAPTSNGPIRPPSPPGSPLLNSTDPLTSVDSLQTDSLYAILNVERDASNSEIRDRYRALAAVFHPDRQRTAADKAAAHERFKDIQRAYEVLSDPSRRIVYDQFGEEGLRTSWDLGPRNMSPDELRRHFAKQILEQKQLEAEGLVKPRGGITTMVDARAVFLSKDAFEDPNMIAHDVISRIRRIGVARVSMDHSFEMPLGDKTQVVVKGAASNRRGKGGANVVGTVRHQFSPRLWGQASYTLLNPRTFDAKATYVHDENTYLTVRAVQSVLAAPPRLSVSLGRKLYAETTGFMTYKTGFYTLGPWGAQLPARLALADQSALSIGMTTARADASGWTAETQAGLVDSHISADWSTSLLGLRVKVGASAGTTDGITGFVDAEGKTTQHVRTGMTLQLDLSGGVTMTLRWAATVLTPEKHTKSTRFSRLGQRITLPVMLTHDLNPYVLFGVTVVPAVGYLAAHRYIIQPRKRRQIADRVKDLRKNHADYISEKRKEALEAVSVMQAATAKKAAAEREKNGLVIIEAYYGCAECFTDRGMKERDSDSDDQHESYIDVTIPIQALVNDSTLVIPGGRGKYHLLGLYDPCIGENKKLRVRYSFRGRVHQVTVDDTVGLRAPLKAHLCDP</sequence>
<proteinExistence type="predicted"/>
<evidence type="ECO:0000256" key="5">
    <source>
        <dbReference type="SAM" id="Phobius"/>
    </source>
</evidence>
<feature type="domain" description="J" evidence="6">
    <location>
        <begin position="49"/>
        <end position="117"/>
    </location>
</feature>